<protein>
    <submittedName>
        <fullName evidence="2">Uncharacterized protein</fullName>
    </submittedName>
</protein>
<comment type="caution">
    <text evidence="2">The sequence shown here is derived from an EMBL/GenBank/DDBJ whole genome shotgun (WGS) entry which is preliminary data.</text>
</comment>
<organism evidence="2 3">
    <name type="scientific">Camellia sinensis</name>
    <name type="common">Tea plant</name>
    <name type="synonym">Thea sinensis</name>
    <dbReference type="NCBI Taxonomy" id="4442"/>
    <lineage>
        <taxon>Eukaryota</taxon>
        <taxon>Viridiplantae</taxon>
        <taxon>Streptophyta</taxon>
        <taxon>Embryophyta</taxon>
        <taxon>Tracheophyta</taxon>
        <taxon>Spermatophyta</taxon>
        <taxon>Magnoliopsida</taxon>
        <taxon>eudicotyledons</taxon>
        <taxon>Gunneridae</taxon>
        <taxon>Pentapetalae</taxon>
        <taxon>asterids</taxon>
        <taxon>Ericales</taxon>
        <taxon>Theaceae</taxon>
        <taxon>Camellia</taxon>
    </lineage>
</organism>
<dbReference type="Proteomes" id="UP000593564">
    <property type="component" value="Unassembled WGS sequence"/>
</dbReference>
<feature type="region of interest" description="Disordered" evidence="1">
    <location>
        <begin position="42"/>
        <end position="85"/>
    </location>
</feature>
<feature type="compositionally biased region" description="Basic and acidic residues" evidence="1">
    <location>
        <begin position="56"/>
        <end position="71"/>
    </location>
</feature>
<dbReference type="EMBL" id="JACBKZ010000002">
    <property type="protein sequence ID" value="KAF5956922.1"/>
    <property type="molecule type" value="Genomic_DNA"/>
</dbReference>
<accession>A0A7J7HVN6</accession>
<reference evidence="3" key="1">
    <citation type="journal article" date="2020" name="Nat. Commun.">
        <title>Genome assembly of wild tea tree DASZ reveals pedigree and selection history of tea varieties.</title>
        <authorList>
            <person name="Zhang W."/>
            <person name="Zhang Y."/>
            <person name="Qiu H."/>
            <person name="Guo Y."/>
            <person name="Wan H."/>
            <person name="Zhang X."/>
            <person name="Scossa F."/>
            <person name="Alseekh S."/>
            <person name="Zhang Q."/>
            <person name="Wang P."/>
            <person name="Xu L."/>
            <person name="Schmidt M.H."/>
            <person name="Jia X."/>
            <person name="Li D."/>
            <person name="Zhu A."/>
            <person name="Guo F."/>
            <person name="Chen W."/>
            <person name="Ni D."/>
            <person name="Usadel B."/>
            <person name="Fernie A.R."/>
            <person name="Wen W."/>
        </authorList>
    </citation>
    <scope>NUCLEOTIDE SEQUENCE [LARGE SCALE GENOMIC DNA]</scope>
    <source>
        <strain evidence="3">cv. G240</strain>
    </source>
</reference>
<dbReference type="AlphaFoldDB" id="A0A7J7HVN6"/>
<name>A0A7J7HVN6_CAMSI</name>
<reference evidence="2 3" key="2">
    <citation type="submission" date="2020-07" db="EMBL/GenBank/DDBJ databases">
        <title>Genome assembly of wild tea tree DASZ reveals pedigree and selection history of tea varieties.</title>
        <authorList>
            <person name="Zhang W."/>
        </authorList>
    </citation>
    <scope>NUCLEOTIDE SEQUENCE [LARGE SCALE GENOMIC DNA]</scope>
    <source>
        <strain evidence="3">cv. G240</strain>
        <tissue evidence="2">Leaf</tissue>
    </source>
</reference>
<sequence length="85" mass="9486">MLSFHGVMETPTLVFHAPRRILVTTSLSKIFEARIFPTRLRCETSSHSSVPSGSSKESKPELKKDTQLSREHQKRGSPAKAHTSP</sequence>
<evidence type="ECO:0000256" key="1">
    <source>
        <dbReference type="SAM" id="MobiDB-lite"/>
    </source>
</evidence>
<evidence type="ECO:0000313" key="2">
    <source>
        <dbReference type="EMBL" id="KAF5956922.1"/>
    </source>
</evidence>
<feature type="compositionally biased region" description="Low complexity" evidence="1">
    <location>
        <begin position="45"/>
        <end position="55"/>
    </location>
</feature>
<proteinExistence type="predicted"/>
<keyword evidence="3" id="KW-1185">Reference proteome</keyword>
<gene>
    <name evidence="2" type="ORF">HYC85_004147</name>
</gene>
<evidence type="ECO:0000313" key="3">
    <source>
        <dbReference type="Proteomes" id="UP000593564"/>
    </source>
</evidence>